<reference evidence="2 3" key="1">
    <citation type="journal article" date="2022" name="J. Am. Chem. Soc.">
        <title>Biosynthesis of Guanitoxin Enables Global Environmental Detection in Freshwater Cyanobacteria.</title>
        <authorList>
            <person name="Lima S.T."/>
            <person name="Fallon T.R."/>
            <person name="Cordoza J.L."/>
            <person name="Chekan J.R."/>
            <person name="Delbaje E."/>
            <person name="Hopiavuori A.R."/>
            <person name="Alvarenga D.O."/>
            <person name="Wood S.M."/>
            <person name="Luhavaya H."/>
            <person name="Baumgartner J.T."/>
            <person name="Dorr F.A."/>
            <person name="Etchegaray A."/>
            <person name="Pinto E."/>
            <person name="McKinnie S.M.K."/>
            <person name="Fiore M.F."/>
            <person name="Moore B.S."/>
        </authorList>
    </citation>
    <scope>NUCLEOTIDE SEQUENCE [LARGE SCALE GENOMIC DNA]</scope>
    <source>
        <strain evidence="2 3">ITEP-024</strain>
    </source>
</reference>
<protein>
    <submittedName>
        <fullName evidence="2">Helix-turn-helix domain-containing protein</fullName>
    </submittedName>
</protein>
<evidence type="ECO:0000259" key="1">
    <source>
        <dbReference type="Pfam" id="PF12728"/>
    </source>
</evidence>
<dbReference type="InterPro" id="IPR041657">
    <property type="entry name" value="HTH_17"/>
</dbReference>
<sequence>MQTRKVNLTTSDQLTTQEAAKILNVSHQYLIQLLDSGEIPYHKTANHRQIFYQDLIEYKNTIDAKRQETLAELAKQAQKLNMGY</sequence>
<name>A0ABX8X0U3_9CYAN</name>
<accession>A0ABX8X0U3</accession>
<proteinExistence type="predicted"/>
<dbReference type="EMBL" id="CP080598">
    <property type="protein sequence ID" value="QYX32319.1"/>
    <property type="molecule type" value="Genomic_DNA"/>
</dbReference>
<dbReference type="NCBIfam" id="TIGR01764">
    <property type="entry name" value="excise"/>
    <property type="match status" value="1"/>
</dbReference>
<keyword evidence="3" id="KW-1185">Reference proteome</keyword>
<feature type="domain" description="Helix-turn-helix" evidence="1">
    <location>
        <begin position="14"/>
        <end position="60"/>
    </location>
</feature>
<evidence type="ECO:0000313" key="2">
    <source>
        <dbReference type="EMBL" id="QYX32319.1"/>
    </source>
</evidence>
<evidence type="ECO:0000313" key="3">
    <source>
        <dbReference type="Proteomes" id="UP000826540"/>
    </source>
</evidence>
<dbReference type="Proteomes" id="UP000826540">
    <property type="component" value="Chromosome"/>
</dbReference>
<dbReference type="RefSeq" id="WP_220610236.1">
    <property type="nucleotide sequence ID" value="NZ_CP080598.1"/>
</dbReference>
<dbReference type="Pfam" id="PF12728">
    <property type="entry name" value="HTH_17"/>
    <property type="match status" value="1"/>
</dbReference>
<gene>
    <name evidence="2" type="ORF">K2F26_02645</name>
</gene>
<dbReference type="InterPro" id="IPR010093">
    <property type="entry name" value="SinI_DNA-bd"/>
</dbReference>
<dbReference type="Gene3D" id="1.10.1660.10">
    <property type="match status" value="1"/>
</dbReference>
<organism evidence="2 3">
    <name type="scientific">Sphaerospermopsis torques-reginae ITEP-024</name>
    <dbReference type="NCBI Taxonomy" id="984208"/>
    <lineage>
        <taxon>Bacteria</taxon>
        <taxon>Bacillati</taxon>
        <taxon>Cyanobacteriota</taxon>
        <taxon>Cyanophyceae</taxon>
        <taxon>Nostocales</taxon>
        <taxon>Aphanizomenonaceae</taxon>
        <taxon>Sphaerospermopsis</taxon>
        <taxon>Sphaerospermopsis torques-reginae</taxon>
    </lineage>
</organism>